<sequence>MVFVPIRLVGEAEDRVFQYVILERQISRVDLLKKIEHLTKIPADFQEIRFRGDRLPTSLHPLESINDFAELVVKHSELSWWPVYKTAVEIAINVKNSSPERMRNAEEAVRLHTRLMDKGFFDVYCSFAAFRMENHHKVVFLTDGSTTLMKEATVSHFRALHYKRGADDEWDFVCRFEARPSDLGGTRKNTLAYVQLYGEMEETKYNVKCHHFGSSSSTKGRVPDIKEIFCYKLLELINVGPHVQFIIPKKLPRTRGSLYIATKWCDNFVPISSIKEEDVSAEVLVQILLLGAFLFIDDLHSDNCGQWKGTKEAAIVDFMPTGFITYTNIKKALLNNYASEHWEPIHINALEKCNEESRLEMAKECLKKWDLLSKIDMANEQIRPEKLE</sequence>
<gene>
    <name evidence="1" type="ORF">MSPICULIGERA_LOCUS20315</name>
</gene>
<dbReference type="EMBL" id="CATQJA010002664">
    <property type="protein sequence ID" value="CAJ0582174.1"/>
    <property type="molecule type" value="Genomic_DNA"/>
</dbReference>
<dbReference type="Proteomes" id="UP001177023">
    <property type="component" value="Unassembled WGS sequence"/>
</dbReference>
<reference evidence="1" key="1">
    <citation type="submission" date="2023-06" db="EMBL/GenBank/DDBJ databases">
        <authorList>
            <person name="Delattre M."/>
        </authorList>
    </citation>
    <scope>NUCLEOTIDE SEQUENCE</scope>
    <source>
        <strain evidence="1">AF72</strain>
    </source>
</reference>
<name>A0AA36D9D3_9BILA</name>
<proteinExistence type="predicted"/>
<dbReference type="AlphaFoldDB" id="A0AA36D9D3"/>
<comment type="caution">
    <text evidence="1">The sequence shown here is derived from an EMBL/GenBank/DDBJ whole genome shotgun (WGS) entry which is preliminary data.</text>
</comment>
<keyword evidence="2" id="KW-1185">Reference proteome</keyword>
<dbReference type="PANTHER" id="PTHR33651">
    <property type="entry name" value="PROTEIN CBG06246"/>
    <property type="match status" value="1"/>
</dbReference>
<evidence type="ECO:0000313" key="2">
    <source>
        <dbReference type="Proteomes" id="UP001177023"/>
    </source>
</evidence>
<feature type="non-terminal residue" evidence="1">
    <location>
        <position position="388"/>
    </location>
</feature>
<dbReference type="PANTHER" id="PTHR33651:SF2">
    <property type="entry name" value="PI3K_PI4K CATALYTIC DOMAIN-CONTAINING PROTEIN"/>
    <property type="match status" value="1"/>
</dbReference>
<evidence type="ECO:0000313" key="1">
    <source>
        <dbReference type="EMBL" id="CAJ0582174.1"/>
    </source>
</evidence>
<protein>
    <submittedName>
        <fullName evidence="1">Uncharacterized protein</fullName>
    </submittedName>
</protein>
<accession>A0AA36D9D3</accession>
<organism evidence="1 2">
    <name type="scientific">Mesorhabditis spiculigera</name>
    <dbReference type="NCBI Taxonomy" id="96644"/>
    <lineage>
        <taxon>Eukaryota</taxon>
        <taxon>Metazoa</taxon>
        <taxon>Ecdysozoa</taxon>
        <taxon>Nematoda</taxon>
        <taxon>Chromadorea</taxon>
        <taxon>Rhabditida</taxon>
        <taxon>Rhabditina</taxon>
        <taxon>Rhabditomorpha</taxon>
        <taxon>Rhabditoidea</taxon>
        <taxon>Rhabditidae</taxon>
        <taxon>Mesorhabditinae</taxon>
        <taxon>Mesorhabditis</taxon>
    </lineage>
</organism>